<evidence type="ECO:0000256" key="1">
    <source>
        <dbReference type="SAM" id="MobiDB-lite"/>
    </source>
</evidence>
<accession>A0A939NAJ3</accession>
<evidence type="ECO:0000313" key="2">
    <source>
        <dbReference type="EMBL" id="MBO1916079.1"/>
    </source>
</evidence>
<name>A0A939NAJ3_PRORE</name>
<reference evidence="2" key="1">
    <citation type="submission" date="2021-03" db="EMBL/GenBank/DDBJ databases">
        <title>Molecular epidemiology and mechanisms of colistin and carbapenem resistance in Enterobacteriaceae from clinical isolates, the environment and porcine samples in Pretoria, South Africa.</title>
        <authorList>
            <person name="Bogoshi D."/>
            <person name="Mbelle N.M."/>
            <person name="Naidoo V."/>
            <person name="Osei Sekyere J."/>
        </authorList>
    </citation>
    <scope>NUCLEOTIDE SEQUENCE</scope>
    <source>
        <strain evidence="2">C052</strain>
    </source>
</reference>
<dbReference type="AlphaFoldDB" id="A0A939NAJ3"/>
<organism evidence="2 3">
    <name type="scientific">Providencia rettgeri</name>
    <dbReference type="NCBI Taxonomy" id="587"/>
    <lineage>
        <taxon>Bacteria</taxon>
        <taxon>Pseudomonadati</taxon>
        <taxon>Pseudomonadota</taxon>
        <taxon>Gammaproteobacteria</taxon>
        <taxon>Enterobacterales</taxon>
        <taxon>Morganellaceae</taxon>
        <taxon>Providencia</taxon>
    </lineage>
</organism>
<evidence type="ECO:0000313" key="3">
    <source>
        <dbReference type="Proteomes" id="UP000664477"/>
    </source>
</evidence>
<feature type="compositionally biased region" description="Basic and acidic residues" evidence="1">
    <location>
        <begin position="1"/>
        <end position="14"/>
    </location>
</feature>
<dbReference type="Proteomes" id="UP000664477">
    <property type="component" value="Unassembled WGS sequence"/>
</dbReference>
<gene>
    <name evidence="2" type="ORF">J4727_07350</name>
</gene>
<feature type="region of interest" description="Disordered" evidence="1">
    <location>
        <begin position="1"/>
        <end position="20"/>
    </location>
</feature>
<proteinExistence type="predicted"/>
<dbReference type="EMBL" id="JAGETQ010000028">
    <property type="protein sequence ID" value="MBO1916079.1"/>
    <property type="molecule type" value="Genomic_DNA"/>
</dbReference>
<comment type="caution">
    <text evidence="2">The sequence shown here is derived from an EMBL/GenBank/DDBJ whole genome shotgun (WGS) entry which is preliminary data.</text>
</comment>
<sequence>MKAESDRYFNERKSMGMSVEEETRLIGTLQQRGVNESEARQSMSGYYVELSKAQRRK</sequence>
<protein>
    <submittedName>
        <fullName evidence="2">Uncharacterized protein</fullName>
    </submittedName>
</protein>